<gene>
    <name evidence="2" type="ORF">F6X42_38585</name>
</gene>
<reference evidence="2 3" key="1">
    <citation type="submission" date="2019-09" db="EMBL/GenBank/DDBJ databases">
        <title>Paraburkholderia podalyriae sp. nov., A South African Podalyria-associated rhizobium.</title>
        <authorList>
            <person name="Mavima L."/>
            <person name="Beukes C.W."/>
            <person name="Palmer M."/>
            <person name="De Meyer S.E."/>
            <person name="James E.K."/>
            <person name="Maluk M."/>
            <person name="Avontuur J.R."/>
            <person name="Chan W.Y."/>
            <person name="Venter S.N."/>
            <person name="Steenkamp E.T."/>
        </authorList>
    </citation>
    <scope>NUCLEOTIDE SEQUENCE [LARGE SCALE GENOMIC DNA]</scope>
    <source>
        <strain evidence="2 3">WC7.3b</strain>
    </source>
</reference>
<evidence type="ECO:0000256" key="1">
    <source>
        <dbReference type="SAM" id="MobiDB-lite"/>
    </source>
</evidence>
<feature type="compositionally biased region" description="Basic and acidic residues" evidence="1">
    <location>
        <begin position="52"/>
        <end position="69"/>
    </location>
</feature>
<sequence length="122" mass="13415">MWWPFPVHDFPRRELVAQGRDRPDDPARFRLTSFETRQGVDASPGAVSGGLAHEKQHARLLFDNRKPRDGSAPSLSPRSTQHDNQLAAPGYNVSAVLQQDEAGPIFTPANTVGGYAKRVVVV</sequence>
<evidence type="ECO:0000313" key="2">
    <source>
        <dbReference type="EMBL" id="MBC8752142.1"/>
    </source>
</evidence>
<feature type="region of interest" description="Disordered" evidence="1">
    <location>
        <begin position="35"/>
        <end position="91"/>
    </location>
</feature>
<name>A0ABR7Q0T4_9BURK</name>
<dbReference type="EMBL" id="VZQQ01000083">
    <property type="protein sequence ID" value="MBC8752142.1"/>
    <property type="molecule type" value="Genomic_DNA"/>
</dbReference>
<keyword evidence="3" id="KW-1185">Reference proteome</keyword>
<protein>
    <submittedName>
        <fullName evidence="2">Uncharacterized protein</fullName>
    </submittedName>
</protein>
<evidence type="ECO:0000313" key="3">
    <source>
        <dbReference type="Proteomes" id="UP000736373"/>
    </source>
</evidence>
<feature type="compositionally biased region" description="Polar residues" evidence="1">
    <location>
        <begin position="73"/>
        <end position="84"/>
    </location>
</feature>
<organism evidence="2 3">
    <name type="scientific">Paraburkholderia podalyriae</name>
    <dbReference type="NCBI Taxonomy" id="1938811"/>
    <lineage>
        <taxon>Bacteria</taxon>
        <taxon>Pseudomonadati</taxon>
        <taxon>Pseudomonadota</taxon>
        <taxon>Betaproteobacteria</taxon>
        <taxon>Burkholderiales</taxon>
        <taxon>Burkholderiaceae</taxon>
        <taxon>Paraburkholderia</taxon>
    </lineage>
</organism>
<comment type="caution">
    <text evidence="2">The sequence shown here is derived from an EMBL/GenBank/DDBJ whole genome shotgun (WGS) entry which is preliminary data.</text>
</comment>
<accession>A0ABR7Q0T4</accession>
<dbReference type="Proteomes" id="UP000736373">
    <property type="component" value="Unassembled WGS sequence"/>
</dbReference>
<proteinExistence type="predicted"/>
<dbReference type="RefSeq" id="WP_187639015.1">
    <property type="nucleotide sequence ID" value="NZ_VZQQ01000083.1"/>
</dbReference>